<gene>
    <name evidence="4" type="ORF">WMSIL1_LOCUS13962</name>
</gene>
<dbReference type="Pfam" id="PF00168">
    <property type="entry name" value="C2"/>
    <property type="match status" value="1"/>
</dbReference>
<evidence type="ECO:0000256" key="1">
    <source>
        <dbReference type="ARBA" id="ARBA00022723"/>
    </source>
</evidence>
<protein>
    <recommendedName>
        <fullName evidence="3">C2 domain-containing protein</fullName>
    </recommendedName>
</protein>
<accession>A0A564ZA48</accession>
<evidence type="ECO:0000259" key="3">
    <source>
        <dbReference type="PROSITE" id="PS50004"/>
    </source>
</evidence>
<feature type="domain" description="C2" evidence="3">
    <location>
        <begin position="24"/>
        <end position="134"/>
    </location>
</feature>
<feature type="non-terminal residue" evidence="4">
    <location>
        <position position="1"/>
    </location>
</feature>
<keyword evidence="1" id="KW-0479">Metal-binding</keyword>
<evidence type="ECO:0000313" key="4">
    <source>
        <dbReference type="EMBL" id="VUZ56272.1"/>
    </source>
</evidence>
<dbReference type="InterPro" id="IPR000008">
    <property type="entry name" value="C2_dom"/>
</dbReference>
<dbReference type="Proteomes" id="UP000321570">
    <property type="component" value="Unassembled WGS sequence"/>
</dbReference>
<dbReference type="PROSITE" id="PS50004">
    <property type="entry name" value="C2"/>
    <property type="match status" value="1"/>
</dbReference>
<reference evidence="4 5" key="1">
    <citation type="submission" date="2019-07" db="EMBL/GenBank/DDBJ databases">
        <authorList>
            <person name="Jastrzebski P J."/>
            <person name="Paukszto L."/>
            <person name="Jastrzebski P J."/>
        </authorList>
    </citation>
    <scope>NUCLEOTIDE SEQUENCE [LARGE SCALE GENOMIC DNA]</scope>
    <source>
        <strain evidence="4 5">WMS-il1</strain>
    </source>
</reference>
<feature type="non-terminal residue" evidence="4">
    <location>
        <position position="178"/>
    </location>
</feature>
<keyword evidence="2" id="KW-0106">Calcium</keyword>
<sequence>IYSENEDKSDHQNVSSTLLEGLSEHYSVRKSFTNLQDIGWMRLKICSAMGLGGKAVNGKTEIFCVVNMQNTLLRTQSIIKRKSLTWNRSFVLPLSDIHSIVKITVVEGEKNKNEVIAGLAIHPLRVENGGSKWYALKTPDLRNPTKGSILLEFSVVYNKFKSALKSFSPMEPRYRTIA</sequence>
<dbReference type="EMBL" id="CABIJS010000701">
    <property type="protein sequence ID" value="VUZ56272.1"/>
    <property type="molecule type" value="Genomic_DNA"/>
</dbReference>
<evidence type="ECO:0000313" key="5">
    <source>
        <dbReference type="Proteomes" id="UP000321570"/>
    </source>
</evidence>
<dbReference type="InterPro" id="IPR035892">
    <property type="entry name" value="C2_domain_sf"/>
</dbReference>
<proteinExistence type="predicted"/>
<dbReference type="SUPFAM" id="SSF49562">
    <property type="entry name" value="C2 domain (Calcium/lipid-binding domain, CaLB)"/>
    <property type="match status" value="1"/>
</dbReference>
<dbReference type="PANTHER" id="PTHR45911">
    <property type="entry name" value="C2 DOMAIN-CONTAINING PROTEIN"/>
    <property type="match status" value="1"/>
</dbReference>
<keyword evidence="5" id="KW-1185">Reference proteome</keyword>
<organism evidence="4 5">
    <name type="scientific">Hymenolepis diminuta</name>
    <name type="common">Rat tapeworm</name>
    <dbReference type="NCBI Taxonomy" id="6216"/>
    <lineage>
        <taxon>Eukaryota</taxon>
        <taxon>Metazoa</taxon>
        <taxon>Spiralia</taxon>
        <taxon>Lophotrochozoa</taxon>
        <taxon>Platyhelminthes</taxon>
        <taxon>Cestoda</taxon>
        <taxon>Eucestoda</taxon>
        <taxon>Cyclophyllidea</taxon>
        <taxon>Hymenolepididae</taxon>
        <taxon>Hymenolepis</taxon>
    </lineage>
</organism>
<dbReference type="PANTHER" id="PTHR45911:SF4">
    <property type="entry name" value="MULTIPLE C2 AND TRANSMEMBRANE DOMAIN-CONTAINING PROTEIN"/>
    <property type="match status" value="1"/>
</dbReference>
<dbReference type="Gene3D" id="2.60.40.150">
    <property type="entry name" value="C2 domain"/>
    <property type="match status" value="1"/>
</dbReference>
<dbReference type="GO" id="GO:0016020">
    <property type="term" value="C:membrane"/>
    <property type="evidence" value="ECO:0007669"/>
    <property type="project" value="TreeGrafter"/>
</dbReference>
<dbReference type="AlphaFoldDB" id="A0A564ZA48"/>
<evidence type="ECO:0000256" key="2">
    <source>
        <dbReference type="ARBA" id="ARBA00022837"/>
    </source>
</evidence>
<dbReference type="GO" id="GO:0005509">
    <property type="term" value="F:calcium ion binding"/>
    <property type="evidence" value="ECO:0007669"/>
    <property type="project" value="TreeGrafter"/>
</dbReference>
<name>A0A564ZA48_HYMDI</name>